<dbReference type="AlphaFoldDB" id="A0AAD4AHY5"/>
<organism evidence="1 2">
    <name type="scientific">Pseudoalteromonas citrea</name>
    <dbReference type="NCBI Taxonomy" id="43655"/>
    <lineage>
        <taxon>Bacteria</taxon>
        <taxon>Pseudomonadati</taxon>
        <taxon>Pseudomonadota</taxon>
        <taxon>Gammaproteobacteria</taxon>
        <taxon>Alteromonadales</taxon>
        <taxon>Pseudoalteromonadaceae</taxon>
        <taxon>Pseudoalteromonas</taxon>
    </lineage>
</organism>
<sequence length="255" mass="27998">MALEQDIAKLIEASNDLTTIVDNKIQDIDSKVLSAKSTVDGYISQVNNYIDSARDKQSHFRVTKNQALIPNADSTFPLNWSGGFVKSAKVVETVTTGVEVDQRSALAREFLQAISSDTKYFAGSFKIWELEYYPNRRGDNIGTAAYLMFQYLRRPTTMTVGAVVKHIKGVVPNGFWCQGLEANQPAKICGGSMAHGGRNHYTHCHPYVNGAGKPETETGIIQVALPAVVTGDVDLTKKQWGQFAYLGDADQPAYN</sequence>
<reference evidence="1" key="1">
    <citation type="journal article" date="2012" name="J. Bacteriol.">
        <title>Genome sequences of type strains of seven species of the marine bacterium Pseudoalteromonas.</title>
        <authorList>
            <person name="Xie B.B."/>
            <person name="Shu Y.L."/>
            <person name="Qin Q.L."/>
            <person name="Rong J.C."/>
            <person name="Zhang X.Y."/>
            <person name="Chen X.L."/>
            <person name="Shi M."/>
            <person name="He H.L."/>
            <person name="Zhou B.C."/>
            <person name="Zhang Y.Z."/>
        </authorList>
    </citation>
    <scope>NUCLEOTIDE SEQUENCE</scope>
    <source>
        <strain evidence="1">DSM 8771</strain>
    </source>
</reference>
<dbReference type="EMBL" id="AHBZ03000021">
    <property type="protein sequence ID" value="KAF7770053.1"/>
    <property type="molecule type" value="Genomic_DNA"/>
</dbReference>
<dbReference type="Proteomes" id="UP000016487">
    <property type="component" value="Unassembled WGS sequence"/>
</dbReference>
<comment type="caution">
    <text evidence="1">The sequence shown here is derived from an EMBL/GenBank/DDBJ whole genome shotgun (WGS) entry which is preliminary data.</text>
</comment>
<proteinExistence type="predicted"/>
<protein>
    <submittedName>
        <fullName evidence="1">Uncharacterized protein</fullName>
    </submittedName>
</protein>
<dbReference type="RefSeq" id="WP_010367848.1">
    <property type="nucleotide sequence ID" value="NZ_AHBZ03000021.1"/>
</dbReference>
<gene>
    <name evidence="1" type="ORF">PCIT_a3002</name>
</gene>
<accession>A0AAD4AHY5</accession>
<name>A0AAD4AHY5_9GAMM</name>
<evidence type="ECO:0000313" key="2">
    <source>
        <dbReference type="Proteomes" id="UP000016487"/>
    </source>
</evidence>
<evidence type="ECO:0000313" key="1">
    <source>
        <dbReference type="EMBL" id="KAF7770053.1"/>
    </source>
</evidence>
<reference evidence="1" key="2">
    <citation type="submission" date="2015-03" db="EMBL/GenBank/DDBJ databases">
        <title>Genome sequence of Pseudoalteromonas citrea.</title>
        <authorList>
            <person name="Xie B.-B."/>
            <person name="Rong J.-C."/>
            <person name="Qin Q.-L."/>
            <person name="Zhang Y.-Z."/>
        </authorList>
    </citation>
    <scope>NUCLEOTIDE SEQUENCE</scope>
    <source>
        <strain evidence="1">DSM 8771</strain>
    </source>
</reference>